<dbReference type="GeneID" id="34561387"/>
<dbReference type="OrthoDB" id="10389090at2759"/>
<name>A0A1G4B4Z5_9PEZI</name>
<sequence>MPQHRQHALVQPPRGPCSVRSESVLIGRVGQHGGDPGPAPLQHVITIQDGPLGIALDFAEAPRIPLFPPPPPTGSEILASLEDPVATDLPSFTALLSGPHPSRLLAFRRGLGSWCTQYDRMVLTLFRAP</sequence>
<gene>
    <name evidence="1" type="ORF">CORC01_08244</name>
</gene>
<dbReference type="EMBL" id="MJBS01000069">
    <property type="protein sequence ID" value="OHE96481.1"/>
    <property type="molecule type" value="Genomic_DNA"/>
</dbReference>
<keyword evidence="2" id="KW-1185">Reference proteome</keyword>
<comment type="caution">
    <text evidence="1">The sequence shown here is derived from an EMBL/GenBank/DDBJ whole genome shotgun (WGS) entry which is preliminary data.</text>
</comment>
<proteinExistence type="predicted"/>
<protein>
    <submittedName>
        <fullName evidence="1">Uncharacterized protein</fullName>
    </submittedName>
</protein>
<evidence type="ECO:0000313" key="2">
    <source>
        <dbReference type="Proteomes" id="UP000176998"/>
    </source>
</evidence>
<accession>A0A1G4B4Z5</accession>
<reference evidence="1 2" key="1">
    <citation type="submission" date="2016-09" db="EMBL/GenBank/DDBJ databases">
        <authorList>
            <person name="Capua I."/>
            <person name="De Benedictis P."/>
            <person name="Joannis T."/>
            <person name="Lombin L.H."/>
            <person name="Cattoli G."/>
        </authorList>
    </citation>
    <scope>NUCLEOTIDE SEQUENCE [LARGE SCALE GENOMIC DNA]</scope>
    <source>
        <strain evidence="1 2">IMI 309357</strain>
    </source>
</reference>
<dbReference type="RefSeq" id="XP_022473638.1">
    <property type="nucleotide sequence ID" value="XM_022619877.1"/>
</dbReference>
<dbReference type="Proteomes" id="UP000176998">
    <property type="component" value="Unassembled WGS sequence"/>
</dbReference>
<evidence type="ECO:0000313" key="1">
    <source>
        <dbReference type="EMBL" id="OHE96481.1"/>
    </source>
</evidence>
<dbReference type="AlphaFoldDB" id="A0A1G4B4Z5"/>
<organism evidence="1 2">
    <name type="scientific">Colletotrichum orchidophilum</name>
    <dbReference type="NCBI Taxonomy" id="1209926"/>
    <lineage>
        <taxon>Eukaryota</taxon>
        <taxon>Fungi</taxon>
        <taxon>Dikarya</taxon>
        <taxon>Ascomycota</taxon>
        <taxon>Pezizomycotina</taxon>
        <taxon>Sordariomycetes</taxon>
        <taxon>Hypocreomycetidae</taxon>
        <taxon>Glomerellales</taxon>
        <taxon>Glomerellaceae</taxon>
        <taxon>Colletotrichum</taxon>
    </lineage>
</organism>